<dbReference type="AlphaFoldDB" id="A0A9X2W050"/>
<dbReference type="Proteomes" id="UP001142648">
    <property type="component" value="Unassembled WGS sequence"/>
</dbReference>
<proteinExistence type="predicted"/>
<dbReference type="PROSITE" id="PS51257">
    <property type="entry name" value="PROKAR_LIPOPROTEIN"/>
    <property type="match status" value="1"/>
</dbReference>
<evidence type="ECO:0000313" key="1">
    <source>
        <dbReference type="EMBL" id="MCT2558074.1"/>
    </source>
</evidence>
<protein>
    <submittedName>
        <fullName evidence="1">Uncharacterized protein</fullName>
    </submittedName>
</protein>
<keyword evidence="2" id="KW-1185">Reference proteome</keyword>
<dbReference type="RefSeq" id="WP_259960871.1">
    <property type="nucleotide sequence ID" value="NZ_JAOAMV010000002.1"/>
</dbReference>
<gene>
    <name evidence="1" type="ORF">N0B51_03670</name>
</gene>
<reference evidence="1" key="1">
    <citation type="submission" date="2022-09" db="EMBL/GenBank/DDBJ databases">
        <title>The genome sequence of Tsuneonella sp. YG55.</title>
        <authorList>
            <person name="Liu Y."/>
        </authorList>
    </citation>
    <scope>NUCLEOTIDE SEQUENCE</scope>
    <source>
        <strain evidence="1">YG55</strain>
    </source>
</reference>
<evidence type="ECO:0000313" key="2">
    <source>
        <dbReference type="Proteomes" id="UP001142648"/>
    </source>
</evidence>
<name>A0A9X2W050_9SPHN</name>
<sequence length="266" mass="28818">MRAGEMAVPRLLALVTVALGVLGLLVGCATTQFRPLQGTAPQAEVMVVATLHSGHRANPRYSYEDLYAIVRAFAPHAIGIEMRDEDLGREAGYLAANYPLEMRTLARQYPNITVGIDWLGTDLDGRPIPQGYWRDQSVIKRLERELDADKAVVAADADVARAAQMEILGAATSSSLNDGRYDEATREYYAALSKALKGTQFAPLSAFYAERDRRIAANAAAIVASCIEEARVACRVALVVGADHRAAVIDSLAERFAGKIRFSPVP</sequence>
<comment type="caution">
    <text evidence="1">The sequence shown here is derived from an EMBL/GenBank/DDBJ whole genome shotgun (WGS) entry which is preliminary data.</text>
</comment>
<dbReference type="EMBL" id="JAOAMV010000002">
    <property type="protein sequence ID" value="MCT2558074.1"/>
    <property type="molecule type" value="Genomic_DNA"/>
</dbReference>
<accession>A0A9X2W050</accession>
<organism evidence="1 2">
    <name type="scientific">Tsuneonella litorea</name>
    <dbReference type="NCBI Taxonomy" id="2976475"/>
    <lineage>
        <taxon>Bacteria</taxon>
        <taxon>Pseudomonadati</taxon>
        <taxon>Pseudomonadota</taxon>
        <taxon>Alphaproteobacteria</taxon>
        <taxon>Sphingomonadales</taxon>
        <taxon>Erythrobacteraceae</taxon>
        <taxon>Tsuneonella</taxon>
    </lineage>
</organism>